<dbReference type="SUPFAM" id="SSF47240">
    <property type="entry name" value="Ferritin-like"/>
    <property type="match status" value="1"/>
</dbReference>
<dbReference type="PANTHER" id="PTHR23409:SF18">
    <property type="entry name" value="RIBONUCLEOSIDE-DIPHOSPHATE REDUCTASE SUBUNIT M2"/>
    <property type="match status" value="1"/>
</dbReference>
<proteinExistence type="predicted"/>
<dbReference type="InterPro" id="IPR000358">
    <property type="entry name" value="RNR_small_fam"/>
</dbReference>
<dbReference type="Pfam" id="PF00268">
    <property type="entry name" value="Ribonuc_red_sm"/>
    <property type="match status" value="1"/>
</dbReference>
<evidence type="ECO:0000313" key="1">
    <source>
        <dbReference type="EMBL" id="ADD96422.1"/>
    </source>
</evidence>
<protein>
    <submittedName>
        <fullName evidence="1">Uncharacterized protein</fullName>
    </submittedName>
</protein>
<dbReference type="GO" id="GO:0016491">
    <property type="term" value="F:oxidoreductase activity"/>
    <property type="evidence" value="ECO:0007669"/>
    <property type="project" value="InterPro"/>
</dbReference>
<dbReference type="EMBL" id="GU943139">
    <property type="protein sequence ID" value="ADD96422.1"/>
    <property type="molecule type" value="Genomic_DNA"/>
</dbReference>
<dbReference type="InterPro" id="IPR012348">
    <property type="entry name" value="RNR-like"/>
</dbReference>
<dbReference type="PANTHER" id="PTHR23409">
    <property type="entry name" value="RIBONUCLEOSIDE-DIPHOSPHATE REDUCTASE SMALL CHAIN"/>
    <property type="match status" value="1"/>
</dbReference>
<accession>D6PL21</accession>
<reference evidence="1" key="1">
    <citation type="journal article" date="2010" name="ISME J.">
        <title>Metagenome of the Mediterranean deep chlorophyll maximum studied by direct and fosmid library 454 pyrosequencing.</title>
        <authorList>
            <person name="Ghai R."/>
            <person name="Martin-Cuadrado A.B."/>
            <person name="Molto A.G."/>
            <person name="Heredia I.G."/>
            <person name="Cabrera R."/>
            <person name="Martin J."/>
            <person name="Verdu M."/>
            <person name="Deschamps P."/>
            <person name="Moreira D."/>
            <person name="Lopez-Garcia P."/>
            <person name="Mira A."/>
            <person name="Rodriguez-Valera F."/>
        </authorList>
    </citation>
    <scope>NUCLEOTIDE SEQUENCE</scope>
</reference>
<organism evidence="1">
    <name type="scientific">uncultured organism MedDCM-OCT-S09-C426</name>
    <dbReference type="NCBI Taxonomy" id="743650"/>
    <lineage>
        <taxon>unclassified sequences</taxon>
        <taxon>environmental samples</taxon>
    </lineage>
</organism>
<dbReference type="GO" id="GO:0009263">
    <property type="term" value="P:deoxyribonucleotide biosynthetic process"/>
    <property type="evidence" value="ECO:0007669"/>
    <property type="project" value="InterPro"/>
</dbReference>
<name>D6PL21_9ZZZZ</name>
<dbReference type="AlphaFoldDB" id="D6PL21"/>
<sequence length="172" mass="19448">MSKDGMLLGEEVAGVNQILPHKHKSVWDNFLKSVANNWSPAEINMSTDIKQWKGDDLSDDEKLLVKRCLGFFAGSESLVANNLLLTVARWVTDAECRQYILRQAYEESLHNWTVVTCCDSFGLKVSEVFEAYQNIESIKAKDDFLMGITTDVNRQGFSTKTSEGKRIFKKSS</sequence>
<dbReference type="Gene3D" id="1.10.620.20">
    <property type="entry name" value="Ribonucleotide Reductase, subunit A"/>
    <property type="match status" value="1"/>
</dbReference>
<dbReference type="InterPro" id="IPR009078">
    <property type="entry name" value="Ferritin-like_SF"/>
</dbReference>